<proteinExistence type="predicted"/>
<dbReference type="GO" id="GO:0016020">
    <property type="term" value="C:membrane"/>
    <property type="evidence" value="ECO:0007669"/>
    <property type="project" value="UniProtKB-SubCell"/>
</dbReference>
<evidence type="ECO:0000313" key="9">
    <source>
        <dbReference type="Proteomes" id="UP000231279"/>
    </source>
</evidence>
<organism evidence="8 9">
    <name type="scientific">Handroanthus impetiginosus</name>
    <dbReference type="NCBI Taxonomy" id="429701"/>
    <lineage>
        <taxon>Eukaryota</taxon>
        <taxon>Viridiplantae</taxon>
        <taxon>Streptophyta</taxon>
        <taxon>Embryophyta</taxon>
        <taxon>Tracheophyta</taxon>
        <taxon>Spermatophyta</taxon>
        <taxon>Magnoliopsida</taxon>
        <taxon>eudicotyledons</taxon>
        <taxon>Gunneridae</taxon>
        <taxon>Pentapetalae</taxon>
        <taxon>asterids</taxon>
        <taxon>lamiids</taxon>
        <taxon>Lamiales</taxon>
        <taxon>Bignoniaceae</taxon>
        <taxon>Crescentiina</taxon>
        <taxon>Tabebuia alliance</taxon>
        <taxon>Handroanthus</taxon>
    </lineage>
</organism>
<dbReference type="OrthoDB" id="1105498at2759"/>
<evidence type="ECO:0000313" key="8">
    <source>
        <dbReference type="EMBL" id="PIN21893.1"/>
    </source>
</evidence>
<gene>
    <name evidence="8" type="ORF">CDL12_05397</name>
</gene>
<name>A0A2G9HWP0_9LAMI</name>
<reference evidence="9" key="1">
    <citation type="journal article" date="2018" name="Gigascience">
        <title>Genome assembly of the Pink Ipe (Handroanthus impetiginosus, Bignoniaceae), a highly valued, ecologically keystone Neotropical timber forest tree.</title>
        <authorList>
            <person name="Silva-Junior O.B."/>
            <person name="Grattapaglia D."/>
            <person name="Novaes E."/>
            <person name="Collevatti R.G."/>
        </authorList>
    </citation>
    <scope>NUCLEOTIDE SEQUENCE [LARGE SCALE GENOMIC DNA]</scope>
    <source>
        <strain evidence="9">cv. UFG-1</strain>
    </source>
</reference>
<feature type="region of interest" description="Disordered" evidence="6">
    <location>
        <begin position="225"/>
        <end position="251"/>
    </location>
</feature>
<dbReference type="Pfam" id="PF04576">
    <property type="entry name" value="Zein-binding"/>
    <property type="match status" value="1"/>
</dbReference>
<evidence type="ECO:0000256" key="6">
    <source>
        <dbReference type="SAM" id="MobiDB-lite"/>
    </source>
</evidence>
<evidence type="ECO:0000256" key="5">
    <source>
        <dbReference type="SAM" id="Coils"/>
    </source>
</evidence>
<keyword evidence="4" id="KW-0472">Membrane</keyword>
<keyword evidence="5" id="KW-0175">Coiled coil</keyword>
<dbReference type="PROSITE" id="PS51775">
    <property type="entry name" value="GTD_BINDING"/>
    <property type="match status" value="1"/>
</dbReference>
<sequence length="452" mass="50449">MADCRTVMSEADVSAVKDTLVAQQHLLQKLYNELDAEREASATAASEALSVILRLQGEKAAVKMEAEQYKRLSEEKIGHAEESLAIIGDAIYQKEMEIAALNHQVQAYRYKLLSVGCVDPENLLQRNDSLGGDIGFQSIGRRNSAPVSLKYEKANNEGDYGTGYGTGQESDLISKVVEKQTGEEVNGLTSDSEKKMDNSAAGNISSYWDQIRKLDIRVKEITGVNHSPSSVSSRNATRSPSPKIGFGNSYDSNKVATVDEADQSECSTNMLKNGSTNVHDVFEVPQDQNFNSCKSLMGSEKKTAFQGSGNLKREYVVHPEATKLYDKDEPEWMKNMLESNNCESNLCKRSDIAAVDRHLAVVQPTTSVSECQPTPNQLNRTSEIIEVERLEESTNREEESTNREEELKLLNEIKEQINLLHDEITSWKVKKSSRRDDPSLCALREAMLYFWL</sequence>
<feature type="domain" description="GTD-binding" evidence="7">
    <location>
        <begin position="11"/>
        <end position="109"/>
    </location>
</feature>
<keyword evidence="2" id="KW-0812">Transmembrane</keyword>
<dbReference type="STRING" id="429701.A0A2G9HWP0"/>
<dbReference type="InterPro" id="IPR007656">
    <property type="entry name" value="GTD-bd"/>
</dbReference>
<dbReference type="PANTHER" id="PTHR31422:SF1">
    <property type="entry name" value="GTD-BINDING DOMAIN-CONTAINING PROTEIN"/>
    <property type="match status" value="1"/>
</dbReference>
<keyword evidence="3" id="KW-1133">Transmembrane helix</keyword>
<evidence type="ECO:0000259" key="7">
    <source>
        <dbReference type="PROSITE" id="PS51775"/>
    </source>
</evidence>
<evidence type="ECO:0000256" key="1">
    <source>
        <dbReference type="ARBA" id="ARBA00004370"/>
    </source>
</evidence>
<dbReference type="EMBL" id="NKXS01000865">
    <property type="protein sequence ID" value="PIN21893.1"/>
    <property type="molecule type" value="Genomic_DNA"/>
</dbReference>
<evidence type="ECO:0000256" key="2">
    <source>
        <dbReference type="ARBA" id="ARBA00022692"/>
    </source>
</evidence>
<comment type="caution">
    <text evidence="8">The sequence shown here is derived from an EMBL/GenBank/DDBJ whole genome shotgun (WGS) entry which is preliminary data.</text>
</comment>
<evidence type="ECO:0000256" key="3">
    <source>
        <dbReference type="ARBA" id="ARBA00022989"/>
    </source>
</evidence>
<accession>A0A2G9HWP0</accession>
<dbReference type="PANTHER" id="PTHR31422">
    <property type="entry name" value="BNAANNG28530D PROTEIN"/>
    <property type="match status" value="1"/>
</dbReference>
<evidence type="ECO:0000256" key="4">
    <source>
        <dbReference type="ARBA" id="ARBA00023136"/>
    </source>
</evidence>
<keyword evidence="9" id="KW-1185">Reference proteome</keyword>
<feature type="coiled-coil region" evidence="5">
    <location>
        <begin position="396"/>
        <end position="430"/>
    </location>
</feature>
<comment type="subcellular location">
    <subcellularLocation>
        <location evidence="1">Membrane</location>
    </subcellularLocation>
</comment>
<feature type="compositionally biased region" description="Polar residues" evidence="6">
    <location>
        <begin position="225"/>
        <end position="240"/>
    </location>
</feature>
<protein>
    <recommendedName>
        <fullName evidence="7">GTD-binding domain-containing protein</fullName>
    </recommendedName>
</protein>
<dbReference type="GO" id="GO:0080115">
    <property type="term" value="F:myosin XI tail binding"/>
    <property type="evidence" value="ECO:0007669"/>
    <property type="project" value="UniProtKB-ARBA"/>
</dbReference>
<dbReference type="AlphaFoldDB" id="A0A2G9HWP0"/>
<dbReference type="Proteomes" id="UP000231279">
    <property type="component" value="Unassembled WGS sequence"/>
</dbReference>